<name>A0A2P2QHG6_RHIMU</name>
<reference evidence="1" key="1">
    <citation type="submission" date="2018-02" db="EMBL/GenBank/DDBJ databases">
        <title>Rhizophora mucronata_Transcriptome.</title>
        <authorList>
            <person name="Meera S.P."/>
            <person name="Sreeshan A."/>
            <person name="Augustine A."/>
        </authorList>
    </citation>
    <scope>NUCLEOTIDE SEQUENCE</scope>
    <source>
        <tissue evidence="1">Leaf</tissue>
    </source>
</reference>
<protein>
    <submittedName>
        <fullName evidence="1">Uncharacterized protein</fullName>
    </submittedName>
</protein>
<proteinExistence type="predicted"/>
<dbReference type="EMBL" id="GGEC01085870">
    <property type="protein sequence ID" value="MBX66354.1"/>
    <property type="molecule type" value="Transcribed_RNA"/>
</dbReference>
<organism evidence="1">
    <name type="scientific">Rhizophora mucronata</name>
    <name type="common">Asiatic mangrove</name>
    <dbReference type="NCBI Taxonomy" id="61149"/>
    <lineage>
        <taxon>Eukaryota</taxon>
        <taxon>Viridiplantae</taxon>
        <taxon>Streptophyta</taxon>
        <taxon>Embryophyta</taxon>
        <taxon>Tracheophyta</taxon>
        <taxon>Spermatophyta</taxon>
        <taxon>Magnoliopsida</taxon>
        <taxon>eudicotyledons</taxon>
        <taxon>Gunneridae</taxon>
        <taxon>Pentapetalae</taxon>
        <taxon>rosids</taxon>
        <taxon>fabids</taxon>
        <taxon>Malpighiales</taxon>
        <taxon>Rhizophoraceae</taxon>
        <taxon>Rhizophora</taxon>
    </lineage>
</organism>
<evidence type="ECO:0000313" key="1">
    <source>
        <dbReference type="EMBL" id="MBX66354.1"/>
    </source>
</evidence>
<accession>A0A2P2QHG6</accession>
<sequence>MCLFSGMPTGL</sequence>